<dbReference type="InterPro" id="IPR053939">
    <property type="entry name" value="UTP25_C"/>
</dbReference>
<accession>A0ABM1XMQ8</accession>
<feature type="domain" description="UTP25 C-terminal" evidence="7">
    <location>
        <begin position="591"/>
        <end position="779"/>
    </location>
</feature>
<feature type="compositionally biased region" description="Basic residues" evidence="6">
    <location>
        <begin position="1"/>
        <end position="20"/>
    </location>
</feature>
<comment type="similarity">
    <text evidence="2">Belongs to the UTP25 family.</text>
</comment>
<reference evidence="10" key="1">
    <citation type="journal article" date="2015" name="Proc. Natl. Acad. Sci. U.S.A.">
        <title>Genome sequence of the Asian Tiger mosquito, Aedes albopictus, reveals insights into its biology, genetics, and evolution.</title>
        <authorList>
            <person name="Chen X.G."/>
            <person name="Jiang X."/>
            <person name="Gu J."/>
            <person name="Xu M."/>
            <person name="Wu Y."/>
            <person name="Deng Y."/>
            <person name="Zhang C."/>
            <person name="Bonizzoni M."/>
            <person name="Dermauw W."/>
            <person name="Vontas J."/>
            <person name="Armbruster P."/>
            <person name="Huang X."/>
            <person name="Yang Y."/>
            <person name="Zhang H."/>
            <person name="He W."/>
            <person name="Peng H."/>
            <person name="Liu Y."/>
            <person name="Wu K."/>
            <person name="Chen J."/>
            <person name="Lirakis M."/>
            <person name="Topalis P."/>
            <person name="Van Leeuwen T."/>
            <person name="Hall A.B."/>
            <person name="Jiang X."/>
            <person name="Thorpe C."/>
            <person name="Mueller R.L."/>
            <person name="Sun C."/>
            <person name="Waterhouse R.M."/>
            <person name="Yan G."/>
            <person name="Tu Z.J."/>
            <person name="Fang X."/>
            <person name="James A.A."/>
        </authorList>
    </citation>
    <scope>NUCLEOTIDE SEQUENCE [LARGE SCALE GENOMIC DNA]</scope>
    <source>
        <strain evidence="10">Foshan</strain>
    </source>
</reference>
<feature type="region of interest" description="Disordered" evidence="6">
    <location>
        <begin position="1"/>
        <end position="193"/>
    </location>
</feature>
<dbReference type="InterPro" id="IPR053940">
    <property type="entry name" value="UTP25_NTPase-like"/>
</dbReference>
<comment type="subcellular location">
    <subcellularLocation>
        <location evidence="1">Nucleus</location>
        <location evidence="1">Nucleolus</location>
    </subcellularLocation>
</comment>
<feature type="compositionally biased region" description="Basic and acidic residues" evidence="6">
    <location>
        <begin position="51"/>
        <end position="72"/>
    </location>
</feature>
<feature type="domain" description="UTP25 NTP hydrolase-like" evidence="8">
    <location>
        <begin position="305"/>
        <end position="580"/>
    </location>
</feature>
<dbReference type="Pfam" id="PF06862">
    <property type="entry name" value="Utp25_C"/>
    <property type="match status" value="1"/>
</dbReference>
<organism evidence="9 10">
    <name type="scientific">Aedes albopictus</name>
    <name type="common">Asian tiger mosquito</name>
    <name type="synonym">Stegomyia albopicta</name>
    <dbReference type="NCBI Taxonomy" id="7160"/>
    <lineage>
        <taxon>Eukaryota</taxon>
        <taxon>Metazoa</taxon>
        <taxon>Ecdysozoa</taxon>
        <taxon>Arthropoda</taxon>
        <taxon>Hexapoda</taxon>
        <taxon>Insecta</taxon>
        <taxon>Pterygota</taxon>
        <taxon>Neoptera</taxon>
        <taxon>Endopterygota</taxon>
        <taxon>Diptera</taxon>
        <taxon>Nematocera</taxon>
        <taxon>Culicoidea</taxon>
        <taxon>Culicidae</taxon>
        <taxon>Culicinae</taxon>
        <taxon>Aedini</taxon>
        <taxon>Aedes</taxon>
        <taxon>Stegomyia</taxon>
    </lineage>
</organism>
<dbReference type="Gene3D" id="3.40.50.300">
    <property type="entry name" value="P-loop containing nucleotide triphosphate hydrolases"/>
    <property type="match status" value="1"/>
</dbReference>
<feature type="compositionally biased region" description="Acidic residues" evidence="6">
    <location>
        <begin position="125"/>
        <end position="192"/>
    </location>
</feature>
<dbReference type="EnsemblMetazoa" id="AALFPA23_001069.R823">
    <property type="protein sequence ID" value="AALFPA23_001069.P823"/>
    <property type="gene ID" value="AALFPA23_001069"/>
</dbReference>
<evidence type="ECO:0000256" key="1">
    <source>
        <dbReference type="ARBA" id="ARBA00004604"/>
    </source>
</evidence>
<evidence type="ECO:0000259" key="8">
    <source>
        <dbReference type="Pfam" id="PF22916"/>
    </source>
</evidence>
<dbReference type="Pfam" id="PF22916">
    <property type="entry name" value="UTP25_NTPase-like"/>
    <property type="match status" value="1"/>
</dbReference>
<name>A0ABM1XMQ8_AEDAL</name>
<dbReference type="InterPro" id="IPR010678">
    <property type="entry name" value="UTP25"/>
</dbReference>
<evidence type="ECO:0000256" key="5">
    <source>
        <dbReference type="ARBA" id="ARBA00032325"/>
    </source>
</evidence>
<evidence type="ECO:0000259" key="7">
    <source>
        <dbReference type="Pfam" id="PF06862"/>
    </source>
</evidence>
<evidence type="ECO:0000313" key="9">
    <source>
        <dbReference type="EnsemblMetazoa" id="AALFPA23_001069.P823"/>
    </source>
</evidence>
<keyword evidence="3" id="KW-0539">Nucleus</keyword>
<dbReference type="PANTHER" id="PTHR12933">
    <property type="entry name" value="ORF PROTEIN-RELATED"/>
    <property type="match status" value="1"/>
</dbReference>
<dbReference type="InterPro" id="IPR027417">
    <property type="entry name" value="P-loop_NTPase"/>
</dbReference>
<proteinExistence type="inferred from homology"/>
<evidence type="ECO:0000256" key="6">
    <source>
        <dbReference type="SAM" id="MobiDB-lite"/>
    </source>
</evidence>
<evidence type="ECO:0000256" key="2">
    <source>
        <dbReference type="ARBA" id="ARBA00009223"/>
    </source>
</evidence>
<protein>
    <recommendedName>
        <fullName evidence="4">U3 small nucleolar RNA-associated protein 25 homolog</fullName>
    </recommendedName>
    <alternativeName>
        <fullName evidence="5">UTP25 small subunit processor component</fullName>
    </alternativeName>
</protein>
<dbReference type="Proteomes" id="UP000069940">
    <property type="component" value="Unassembled WGS sequence"/>
</dbReference>
<dbReference type="GeneID" id="115258249"/>
<evidence type="ECO:0000313" key="10">
    <source>
        <dbReference type="Proteomes" id="UP000069940"/>
    </source>
</evidence>
<dbReference type="RefSeq" id="XP_062701493.1">
    <property type="nucleotide sequence ID" value="XM_062845509.1"/>
</dbReference>
<evidence type="ECO:0000256" key="3">
    <source>
        <dbReference type="ARBA" id="ARBA00023242"/>
    </source>
</evidence>
<keyword evidence="10" id="KW-1185">Reference proteome</keyword>
<feature type="compositionally biased region" description="Acidic residues" evidence="6">
    <location>
        <begin position="90"/>
        <end position="105"/>
    </location>
</feature>
<dbReference type="PANTHER" id="PTHR12933:SF0">
    <property type="entry name" value="U3 SMALL NUCLEOLAR RNA-ASSOCIATED PROTEIN 25 HOMOLOG"/>
    <property type="match status" value="1"/>
</dbReference>
<evidence type="ECO:0000256" key="4">
    <source>
        <dbReference type="ARBA" id="ARBA00024421"/>
    </source>
</evidence>
<sequence>MANKPRKGQQHQHGGKKGRGGKPPLSAAMKKQRRREQAQKAPVSRFRKNLRHMERSKEAMEALKRQQDAERKYKQRMNSAVEARERDLDGESEEEEVDEREDDFETLVKTLNSGRKGAGKREEAIESEESESEEEEEEGEDSDVEEEEVEEPSKEGDDEMEVGSEDDSDGDSEEEVDVEDSEEGSEDEEGIEGDPYMAHISHNISPQLLESISVSPAVVQKSTIKFKKLGQLMIEIPKDRNKESKKSVLLEDEETYAPEGTVPKALNLAELDPKKLFLKERIQRHLEQPIFTELQAECFSILNNYQDLYYPSRTLDNGESLRFVYCLHALNHIIKSTSKILHHNLKLAEAANNKKQKKKIKNAISSAQEYRDQGLVRPKVLIVAPFRSSALKIVETLKKQFAGDEAKAVTNYSRFQAEYGGQTLYFPKHNPKPEDYERVFSGNTDDNFRIGISFSKSSMKLYTKYYNSDLILASPLGLRMTIGAEGEAERDYDFLSSIELLILDQAEICMAQNWDHVIHLMDHLHLQPQSTEHTDFSRVRYWCLNGWSRFYRQTLLLSSHDLPEFRSIFNNKCANYRGKIRAANPVKAGSIRHVVVQVPQTFHRIEVTSLDQSFDSKFQHFTTVLLPQLRSITMARCLIYVPSYFDYVRLRNYFKKEELSFVQICEYSKDAKIARARDMFFHGSSHFLLYSERSHFFRRPRIKGIRHLVFYQLPAYPQFYAEMINLMANEYQNRKDGIDASAMTVTVLYTKYDLLRLSAVVGSEQAVKIAASPKAAHTFTTHK</sequence>
<reference evidence="9" key="2">
    <citation type="submission" date="2025-05" db="UniProtKB">
        <authorList>
            <consortium name="EnsemblMetazoa"/>
        </authorList>
    </citation>
    <scope>IDENTIFICATION</scope>
    <source>
        <strain evidence="9">Foshan</strain>
    </source>
</reference>